<name>A0ABP7A347_9ACTN</name>
<dbReference type="Pfam" id="PF14907">
    <property type="entry name" value="NTP_transf_5"/>
    <property type="match status" value="1"/>
</dbReference>
<reference evidence="2" key="1">
    <citation type="journal article" date="2019" name="Int. J. Syst. Evol. Microbiol.">
        <title>The Global Catalogue of Microorganisms (GCM) 10K type strain sequencing project: providing services to taxonomists for standard genome sequencing and annotation.</title>
        <authorList>
            <consortium name="The Broad Institute Genomics Platform"/>
            <consortium name="The Broad Institute Genome Sequencing Center for Infectious Disease"/>
            <person name="Wu L."/>
            <person name="Ma J."/>
        </authorList>
    </citation>
    <scope>NUCLEOTIDE SEQUENCE [LARGE SCALE GENOMIC DNA]</scope>
    <source>
        <strain evidence="2">JCM 16929</strain>
    </source>
</reference>
<dbReference type="SUPFAM" id="SSF81301">
    <property type="entry name" value="Nucleotidyltransferase"/>
    <property type="match status" value="1"/>
</dbReference>
<dbReference type="Proteomes" id="UP001501490">
    <property type="component" value="Unassembled WGS sequence"/>
</dbReference>
<evidence type="ECO:0008006" key="3">
    <source>
        <dbReference type="Google" id="ProtNLM"/>
    </source>
</evidence>
<gene>
    <name evidence="1" type="ORF">GCM10022236_27920</name>
</gene>
<accession>A0ABP7A347</accession>
<evidence type="ECO:0000313" key="2">
    <source>
        <dbReference type="Proteomes" id="UP001501490"/>
    </source>
</evidence>
<dbReference type="Gene3D" id="3.30.460.40">
    <property type="match status" value="1"/>
</dbReference>
<comment type="caution">
    <text evidence="1">The sequence shown here is derived from an EMBL/GenBank/DDBJ whole genome shotgun (WGS) entry which is preliminary data.</text>
</comment>
<dbReference type="EMBL" id="BAABAB010000019">
    <property type="protein sequence ID" value="GAA3623974.1"/>
    <property type="molecule type" value="Genomic_DNA"/>
</dbReference>
<keyword evidence="2" id="KW-1185">Reference proteome</keyword>
<dbReference type="InterPro" id="IPR039498">
    <property type="entry name" value="NTP_transf_5"/>
</dbReference>
<dbReference type="InterPro" id="IPR043519">
    <property type="entry name" value="NT_sf"/>
</dbReference>
<proteinExistence type="predicted"/>
<protein>
    <recommendedName>
        <fullName evidence="3">Nucleotidyltransferase family protein</fullName>
    </recommendedName>
</protein>
<organism evidence="1 2">
    <name type="scientific">Microlunatus ginsengisoli</name>
    <dbReference type="NCBI Taxonomy" id="363863"/>
    <lineage>
        <taxon>Bacteria</taxon>
        <taxon>Bacillati</taxon>
        <taxon>Actinomycetota</taxon>
        <taxon>Actinomycetes</taxon>
        <taxon>Propionibacteriales</taxon>
        <taxon>Propionibacteriaceae</taxon>
        <taxon>Microlunatus</taxon>
    </lineage>
</organism>
<sequence>MREALRHSASALKAAEVPFALAGSYALWVFGGPEGSHDVDLVVPEASVEDAAEALAAAGFEIERPPEDWLFKAWRQGVLVDVLHRLLGAPVESACLDGAEEHDVLGIRIRVLEPTVVMITKLLSLSEQYCDFGALLPYARAVREQIDWQRVRAETADHPFAETFVHLLDSLDIIG</sequence>
<evidence type="ECO:0000313" key="1">
    <source>
        <dbReference type="EMBL" id="GAA3623974.1"/>
    </source>
</evidence>